<evidence type="ECO:0000313" key="2">
    <source>
        <dbReference type="EMBL" id="MBP3956706.1"/>
    </source>
</evidence>
<sequence length="118" mass="13073">MNKDASPNHRGRSDFAAFIPAIVEAVRAAGYVTGRGFTVADLAKRYRVSEDKVRAWIRAGLLKGINTADVACGKPRYIVLPEALADFERTRSTAPLPKVPRRRRPTDQIDFFPDSDAT</sequence>
<protein>
    <submittedName>
        <fullName evidence="2">Helix-turn-helix domain-containing protein</fullName>
    </submittedName>
</protein>
<evidence type="ECO:0000256" key="1">
    <source>
        <dbReference type="SAM" id="MobiDB-lite"/>
    </source>
</evidence>
<feature type="region of interest" description="Disordered" evidence="1">
    <location>
        <begin position="91"/>
        <end position="118"/>
    </location>
</feature>
<proteinExistence type="predicted"/>
<dbReference type="EMBL" id="JAGKQQ010000001">
    <property type="protein sequence ID" value="MBP3956706.1"/>
    <property type="molecule type" value="Genomic_DNA"/>
</dbReference>
<keyword evidence="3" id="KW-1185">Reference proteome</keyword>
<gene>
    <name evidence="2" type="ORF">J8F10_15635</name>
</gene>
<comment type="caution">
    <text evidence="2">The sequence shown here is derived from an EMBL/GenBank/DDBJ whole genome shotgun (WGS) entry which is preliminary data.</text>
</comment>
<dbReference type="RefSeq" id="WP_210655076.1">
    <property type="nucleotide sequence ID" value="NZ_JAGKQQ010000001.1"/>
</dbReference>
<reference evidence="2 3" key="1">
    <citation type="submission" date="2021-04" db="EMBL/GenBank/DDBJ databases">
        <authorList>
            <person name="Ivanova A."/>
        </authorList>
    </citation>
    <scope>NUCLEOTIDE SEQUENCE [LARGE SCALE GENOMIC DNA]</scope>
    <source>
        <strain evidence="2 3">G18</strain>
    </source>
</reference>
<dbReference type="Proteomes" id="UP000676565">
    <property type="component" value="Unassembled WGS sequence"/>
</dbReference>
<evidence type="ECO:0000313" key="3">
    <source>
        <dbReference type="Proteomes" id="UP000676565"/>
    </source>
</evidence>
<organism evidence="2 3">
    <name type="scientific">Gemmata palustris</name>
    <dbReference type="NCBI Taxonomy" id="2822762"/>
    <lineage>
        <taxon>Bacteria</taxon>
        <taxon>Pseudomonadati</taxon>
        <taxon>Planctomycetota</taxon>
        <taxon>Planctomycetia</taxon>
        <taxon>Gemmatales</taxon>
        <taxon>Gemmataceae</taxon>
        <taxon>Gemmata</taxon>
    </lineage>
</organism>
<accession>A0ABS5BSM1</accession>
<name>A0ABS5BSM1_9BACT</name>